<evidence type="ECO:0000313" key="2">
    <source>
        <dbReference type="Proteomes" id="UP000635565"/>
    </source>
</evidence>
<proteinExistence type="predicted"/>
<dbReference type="EMBL" id="BNJJ01000002">
    <property type="protein sequence ID" value="GHO82567.1"/>
    <property type="molecule type" value="Genomic_DNA"/>
</dbReference>
<comment type="caution">
    <text evidence="1">The sequence shown here is derived from an EMBL/GenBank/DDBJ whole genome shotgun (WGS) entry which is preliminary data.</text>
</comment>
<accession>A0ABQ3V9K9</accession>
<sequence length="62" mass="6651">MNAGIVQATEGEAFGWRNKMVPIQGTAQSALGLCLRAAQASMTDNEREAPLVPLVEESILQH</sequence>
<evidence type="ECO:0000313" key="1">
    <source>
        <dbReference type="EMBL" id="GHO82567.1"/>
    </source>
</evidence>
<reference evidence="1 2" key="1">
    <citation type="journal article" date="2021" name="Int. J. Syst. Evol. Microbiol.">
        <title>Reticulibacter mediterranei gen. nov., sp. nov., within the new family Reticulibacteraceae fam. nov., and Ktedonospora formicarum gen. nov., sp. nov., Ktedonobacter robiniae sp. nov., Dictyobacter formicarum sp. nov. and Dictyobacter arantiisoli sp. nov., belonging to the class Ktedonobacteria.</title>
        <authorList>
            <person name="Yabe S."/>
            <person name="Zheng Y."/>
            <person name="Wang C.M."/>
            <person name="Sakai Y."/>
            <person name="Abe K."/>
            <person name="Yokota A."/>
            <person name="Donadio S."/>
            <person name="Cavaletti L."/>
            <person name="Monciardini P."/>
        </authorList>
    </citation>
    <scope>NUCLEOTIDE SEQUENCE [LARGE SCALE GENOMIC DNA]</scope>
    <source>
        <strain evidence="1 2">SOSP1-9</strain>
    </source>
</reference>
<dbReference type="Proteomes" id="UP000635565">
    <property type="component" value="Unassembled WGS sequence"/>
</dbReference>
<gene>
    <name evidence="1" type="ORF">KSZ_05730</name>
</gene>
<organism evidence="1 2">
    <name type="scientific">Dictyobacter formicarum</name>
    <dbReference type="NCBI Taxonomy" id="2778368"/>
    <lineage>
        <taxon>Bacteria</taxon>
        <taxon>Bacillati</taxon>
        <taxon>Chloroflexota</taxon>
        <taxon>Ktedonobacteria</taxon>
        <taxon>Ktedonobacterales</taxon>
        <taxon>Dictyobacteraceae</taxon>
        <taxon>Dictyobacter</taxon>
    </lineage>
</organism>
<protein>
    <submittedName>
        <fullName evidence="1">Uncharacterized protein</fullName>
    </submittedName>
</protein>
<keyword evidence="2" id="KW-1185">Reference proteome</keyword>
<name>A0ABQ3V9K9_9CHLR</name>